<dbReference type="PANTHER" id="PTHR44019:SF20">
    <property type="entry name" value="WD REPEAT-CONTAINING PROTEIN 55"/>
    <property type="match status" value="1"/>
</dbReference>
<dbReference type="Gene3D" id="2.130.10.10">
    <property type="entry name" value="YVTN repeat-like/Quinoprotein amine dehydrogenase"/>
    <property type="match status" value="2"/>
</dbReference>
<feature type="repeat" description="WD" evidence="5">
    <location>
        <begin position="379"/>
        <end position="420"/>
    </location>
</feature>
<evidence type="ECO:0000256" key="1">
    <source>
        <dbReference type="ARBA" id="ARBA00007625"/>
    </source>
</evidence>
<dbReference type="RefSeq" id="XP_033177225.1">
    <property type="nucleotide sequence ID" value="XM_033321334.1"/>
</dbReference>
<sequence length="452" mass="50604">MSQGRNKNCQDSCHCNLGSRHATSNRANQRSIGNFVLDNEENNNLDSDASNDSIQTLSEDSSSSSYDIDDIDNEDDEELFHSNNAHTSGSTESILLSASEEEDEVVKAIIRSKDINTNHPPPIKTEDHVVDICFHPNSNMMAVADIAGDVYLFKYNNTETDLISTLELHLKACRDIEFNDSGTTLFSTAKDLCVMLTDLETEKLIRLYENAHEKPIYTMTVIGEHMFATGDDDGVVKMWDLRQRENKPIFSLKKMEDYVSAIVTNKEGKYLVCASGDGCLTTFNIPGKKLHVQSEEYQEELTCLGLFKYETKILVGTGKGKMYVYNWGEFGLHSDEFPNLTKKAINCMIPITENVVITGGEDGILRATSLFPHHHLGIVGEHSLSIEALDVNSDGTLIASSSHDYDIKFWNVQYFETLDVSKRVKGGKQRQLKHNLPSSKIDNASTFFLDLQ</sequence>
<dbReference type="GeneID" id="100745661"/>
<feature type="compositionally biased region" description="Low complexity" evidence="6">
    <location>
        <begin position="44"/>
        <end position="66"/>
    </location>
</feature>
<evidence type="ECO:0000313" key="7">
    <source>
        <dbReference type="Proteomes" id="UP000515180"/>
    </source>
</evidence>
<keyword evidence="2 5" id="KW-0853">WD repeat</keyword>
<evidence type="ECO:0000313" key="8">
    <source>
        <dbReference type="RefSeq" id="XP_033177225.1"/>
    </source>
</evidence>
<dbReference type="InterPro" id="IPR015943">
    <property type="entry name" value="WD40/YVTN_repeat-like_dom_sf"/>
</dbReference>
<dbReference type="OrthoDB" id="2288928at2759"/>
<evidence type="ECO:0000256" key="6">
    <source>
        <dbReference type="SAM" id="MobiDB-lite"/>
    </source>
</evidence>
<comment type="similarity">
    <text evidence="1">Belongs to the WD repeat WDR55 family.</text>
</comment>
<dbReference type="InterPro" id="IPR036322">
    <property type="entry name" value="WD40_repeat_dom_sf"/>
</dbReference>
<evidence type="ECO:0000256" key="5">
    <source>
        <dbReference type="PROSITE-ProRule" id="PRU00221"/>
    </source>
</evidence>
<dbReference type="PROSITE" id="PS00678">
    <property type="entry name" value="WD_REPEATS_1"/>
    <property type="match status" value="1"/>
</dbReference>
<dbReference type="PANTHER" id="PTHR44019">
    <property type="entry name" value="WD REPEAT-CONTAINING PROTEIN 55"/>
    <property type="match status" value="1"/>
</dbReference>
<feature type="region of interest" description="Disordered" evidence="6">
    <location>
        <begin position="80"/>
        <end position="99"/>
    </location>
</feature>
<gene>
    <name evidence="8" type="primary">LOC100745661</name>
</gene>
<proteinExistence type="inferred from homology"/>
<evidence type="ECO:0000256" key="3">
    <source>
        <dbReference type="ARBA" id="ARBA00022737"/>
    </source>
</evidence>
<dbReference type="AlphaFoldDB" id="A0A6P8L0Y7"/>
<dbReference type="Proteomes" id="UP000515180">
    <property type="component" value="Unplaced"/>
</dbReference>
<feature type="compositionally biased region" description="Polar residues" evidence="6">
    <location>
        <begin position="81"/>
        <end position="96"/>
    </location>
</feature>
<organism evidence="7 8">
    <name type="scientific">Bombus impatiens</name>
    <name type="common">Bumblebee</name>
    <dbReference type="NCBI Taxonomy" id="132113"/>
    <lineage>
        <taxon>Eukaryota</taxon>
        <taxon>Metazoa</taxon>
        <taxon>Ecdysozoa</taxon>
        <taxon>Arthropoda</taxon>
        <taxon>Hexapoda</taxon>
        <taxon>Insecta</taxon>
        <taxon>Pterygota</taxon>
        <taxon>Neoptera</taxon>
        <taxon>Endopterygota</taxon>
        <taxon>Hymenoptera</taxon>
        <taxon>Apocrita</taxon>
        <taxon>Aculeata</taxon>
        <taxon>Apoidea</taxon>
        <taxon>Anthophila</taxon>
        <taxon>Apidae</taxon>
        <taxon>Bombus</taxon>
        <taxon>Pyrobombus</taxon>
    </lineage>
</organism>
<keyword evidence="3" id="KW-0677">Repeat</keyword>
<keyword evidence="7" id="KW-1185">Reference proteome</keyword>
<dbReference type="PROSITE" id="PS50082">
    <property type="entry name" value="WD_REPEATS_2"/>
    <property type="match status" value="2"/>
</dbReference>
<reference evidence="8" key="1">
    <citation type="submission" date="2025-08" db="UniProtKB">
        <authorList>
            <consortium name="RefSeq"/>
        </authorList>
    </citation>
    <scope>IDENTIFICATION</scope>
</reference>
<protein>
    <recommendedName>
        <fullName evidence="4">WD repeat-containing protein 55 homolog</fullName>
    </recommendedName>
</protein>
<dbReference type="InterPro" id="IPR001680">
    <property type="entry name" value="WD40_rpt"/>
</dbReference>
<dbReference type="InterPro" id="IPR019775">
    <property type="entry name" value="WD40_repeat_CS"/>
</dbReference>
<dbReference type="SMART" id="SM00320">
    <property type="entry name" value="WD40"/>
    <property type="match status" value="6"/>
</dbReference>
<dbReference type="SUPFAM" id="SSF50978">
    <property type="entry name" value="WD40 repeat-like"/>
    <property type="match status" value="1"/>
</dbReference>
<dbReference type="Pfam" id="PF24796">
    <property type="entry name" value="WDR55"/>
    <property type="match status" value="1"/>
</dbReference>
<name>A0A6P8L0Y7_BOMIM</name>
<accession>A0A6P8L0Y7</accession>
<dbReference type="InterPro" id="IPR050505">
    <property type="entry name" value="WDR55/POC1"/>
</dbReference>
<evidence type="ECO:0000256" key="4">
    <source>
        <dbReference type="ARBA" id="ARBA00023478"/>
    </source>
</evidence>
<feature type="repeat" description="WD" evidence="5">
    <location>
        <begin position="209"/>
        <end position="249"/>
    </location>
</feature>
<evidence type="ECO:0000256" key="2">
    <source>
        <dbReference type="ARBA" id="ARBA00022574"/>
    </source>
</evidence>
<dbReference type="PROSITE" id="PS50294">
    <property type="entry name" value="WD_REPEATS_REGION"/>
    <property type="match status" value="1"/>
</dbReference>
<feature type="region of interest" description="Disordered" evidence="6">
    <location>
        <begin position="39"/>
        <end position="71"/>
    </location>
</feature>